<dbReference type="AlphaFoldDB" id="A0A0G1JP64"/>
<evidence type="ECO:0000313" key="8">
    <source>
        <dbReference type="Proteomes" id="UP000034128"/>
    </source>
</evidence>
<comment type="function">
    <text evidence="5">Modulates RecA activity.</text>
</comment>
<reference evidence="7 8" key="1">
    <citation type="journal article" date="2015" name="Nature">
        <title>rRNA introns, odd ribosomes, and small enigmatic genomes across a large radiation of phyla.</title>
        <authorList>
            <person name="Brown C.T."/>
            <person name="Hug L.A."/>
            <person name="Thomas B.C."/>
            <person name="Sharon I."/>
            <person name="Castelle C.J."/>
            <person name="Singh A."/>
            <person name="Wilkins M.J."/>
            <person name="Williams K.H."/>
            <person name="Banfield J.F."/>
        </authorList>
    </citation>
    <scope>NUCLEOTIDE SEQUENCE [LARGE SCALE GENOMIC DNA]</scope>
</reference>
<evidence type="ECO:0000259" key="6">
    <source>
        <dbReference type="Pfam" id="PF21981"/>
    </source>
</evidence>
<dbReference type="GO" id="GO:0005737">
    <property type="term" value="C:cytoplasm"/>
    <property type="evidence" value="ECO:0007669"/>
    <property type="project" value="UniProtKB-SubCell"/>
</dbReference>
<protein>
    <recommendedName>
        <fullName evidence="3 5">Regulatory protein RecX</fullName>
    </recommendedName>
</protein>
<dbReference type="Pfam" id="PF21981">
    <property type="entry name" value="RecX_HTH3"/>
    <property type="match status" value="1"/>
</dbReference>
<evidence type="ECO:0000256" key="1">
    <source>
        <dbReference type="ARBA" id="ARBA00004496"/>
    </source>
</evidence>
<dbReference type="GO" id="GO:0006282">
    <property type="term" value="P:regulation of DNA repair"/>
    <property type="evidence" value="ECO:0007669"/>
    <property type="project" value="UniProtKB-UniRule"/>
</dbReference>
<dbReference type="EMBL" id="LCIA01000001">
    <property type="protein sequence ID" value="KKT45767.1"/>
    <property type="molecule type" value="Genomic_DNA"/>
</dbReference>
<evidence type="ECO:0000256" key="2">
    <source>
        <dbReference type="ARBA" id="ARBA00009695"/>
    </source>
</evidence>
<keyword evidence="4 5" id="KW-0963">Cytoplasm</keyword>
<dbReference type="HAMAP" id="MF_01114">
    <property type="entry name" value="RecX"/>
    <property type="match status" value="1"/>
</dbReference>
<accession>A0A0G1JP64</accession>
<feature type="domain" description="RecX third three-helical" evidence="6">
    <location>
        <begin position="115"/>
        <end position="166"/>
    </location>
</feature>
<comment type="caution">
    <text evidence="7">The sequence shown here is derived from an EMBL/GenBank/DDBJ whole genome shotgun (WGS) entry which is preliminary data.</text>
</comment>
<dbReference type="Proteomes" id="UP000034128">
    <property type="component" value="Unassembled WGS sequence"/>
</dbReference>
<dbReference type="Gene3D" id="1.10.10.10">
    <property type="entry name" value="Winged helix-like DNA-binding domain superfamily/Winged helix DNA-binding domain"/>
    <property type="match status" value="2"/>
</dbReference>
<evidence type="ECO:0000313" key="7">
    <source>
        <dbReference type="EMBL" id="KKT45767.1"/>
    </source>
</evidence>
<dbReference type="PANTHER" id="PTHR33602:SF1">
    <property type="entry name" value="REGULATORY PROTEIN RECX FAMILY PROTEIN"/>
    <property type="match status" value="1"/>
</dbReference>
<name>A0A0G1JP64_UNCKA</name>
<comment type="subcellular location">
    <subcellularLocation>
        <location evidence="1 5">Cytoplasm</location>
    </subcellularLocation>
</comment>
<sequence>MEEDEIYSKVLNKVIGFLAYRPRTWHEVGLRLPKYFKTLKIADEEIITRITRKLFGFLKADNLVNDDEFGKLFVEAKAAGNKAWGRKALVQSLMHKGISREKAVEIVDAGVNEKEQLKTAVAILTKKWRGFEAADTPSLESRSIQAKMQRFLAGRGFTYDTIRTAIDYFLNHP</sequence>
<evidence type="ECO:0000256" key="3">
    <source>
        <dbReference type="ARBA" id="ARBA00018111"/>
    </source>
</evidence>
<dbReference type="STRING" id="1619110.UW36_C0001G0065"/>
<dbReference type="InterPro" id="IPR003783">
    <property type="entry name" value="Regulatory_RecX"/>
</dbReference>
<proteinExistence type="inferred from homology"/>
<dbReference type="InterPro" id="IPR053925">
    <property type="entry name" value="RecX_HTH_3rd"/>
</dbReference>
<dbReference type="PANTHER" id="PTHR33602">
    <property type="entry name" value="REGULATORY PROTEIN RECX FAMILY PROTEIN"/>
    <property type="match status" value="1"/>
</dbReference>
<dbReference type="InterPro" id="IPR036388">
    <property type="entry name" value="WH-like_DNA-bd_sf"/>
</dbReference>
<gene>
    <name evidence="5" type="primary">recX</name>
    <name evidence="7" type="ORF">UW36_C0001G0065</name>
</gene>
<evidence type="ECO:0000256" key="5">
    <source>
        <dbReference type="HAMAP-Rule" id="MF_01114"/>
    </source>
</evidence>
<organism evidence="7 8">
    <name type="scientific">candidate division WWE3 bacterium GW2011_GWA2_44_16</name>
    <dbReference type="NCBI Taxonomy" id="1619110"/>
    <lineage>
        <taxon>Bacteria</taxon>
        <taxon>Katanobacteria</taxon>
    </lineage>
</organism>
<comment type="similarity">
    <text evidence="2 5">Belongs to the RecX family.</text>
</comment>
<evidence type="ECO:0000256" key="4">
    <source>
        <dbReference type="ARBA" id="ARBA00022490"/>
    </source>
</evidence>